<dbReference type="ExpressionAtlas" id="A0A3L6EIQ9">
    <property type="expression patterns" value="baseline and differential"/>
</dbReference>
<accession>A0A3L6EIQ9</accession>
<reference evidence="1" key="1">
    <citation type="journal article" date="2018" name="Nat. Genet.">
        <title>Extensive intraspecific gene order and gene structural variations between Mo17 and other maize genomes.</title>
        <authorList>
            <person name="Sun S."/>
            <person name="Zhou Y."/>
            <person name="Chen J."/>
            <person name="Shi J."/>
            <person name="Zhao H."/>
            <person name="Zhao H."/>
            <person name="Song W."/>
            <person name="Zhang M."/>
            <person name="Cui Y."/>
            <person name="Dong X."/>
            <person name="Liu H."/>
            <person name="Ma X."/>
            <person name="Jiao Y."/>
            <person name="Wang B."/>
            <person name="Wei X."/>
            <person name="Stein J.C."/>
            <person name="Glaubitz J.C."/>
            <person name="Lu F."/>
            <person name="Yu G."/>
            <person name="Liang C."/>
            <person name="Fengler K."/>
            <person name="Li B."/>
            <person name="Rafalski A."/>
            <person name="Schnable P.S."/>
            <person name="Ware D.H."/>
            <person name="Buckler E.S."/>
            <person name="Lai J."/>
        </authorList>
    </citation>
    <scope>NUCLEOTIDE SEQUENCE [LARGE SCALE GENOMIC DNA]</scope>
    <source>
        <tissue evidence="1">Seedling</tissue>
    </source>
</reference>
<dbReference type="Proteomes" id="UP000251960">
    <property type="component" value="Chromosome 5"/>
</dbReference>
<proteinExistence type="predicted"/>
<comment type="caution">
    <text evidence="1">The sequence shown here is derived from an EMBL/GenBank/DDBJ whole genome shotgun (WGS) entry which is preliminary data.</text>
</comment>
<sequence>MVQKEIKSINKCDYIDCEIAVLEAEIEDSWLSMLESDIERFVRDNTFAEIWEGRAKEMEASLVEYQDCVFQVNSKEEEIKVRNESLQYQARDSDELQSKLNQAMRELGELLQDGRCLTACSLDEPMQPVVEKVATDLEFIQIYVNEAKQLLLLNNQANL</sequence>
<dbReference type="AlphaFoldDB" id="A0A3L6EIQ9"/>
<evidence type="ECO:0000313" key="1">
    <source>
        <dbReference type="EMBL" id="PWZ19941.1"/>
    </source>
</evidence>
<protein>
    <submittedName>
        <fullName evidence="1">Kinesin-like protein KIN-12G</fullName>
    </submittedName>
</protein>
<dbReference type="EMBL" id="NCVQ01000006">
    <property type="protein sequence ID" value="PWZ19941.1"/>
    <property type="molecule type" value="Genomic_DNA"/>
</dbReference>
<gene>
    <name evidence="1" type="primary">KIN12G_0</name>
    <name evidence="1" type="ORF">Zm00014a_037351</name>
</gene>
<organism evidence="1">
    <name type="scientific">Zea mays</name>
    <name type="common">Maize</name>
    <dbReference type="NCBI Taxonomy" id="4577"/>
    <lineage>
        <taxon>Eukaryota</taxon>
        <taxon>Viridiplantae</taxon>
        <taxon>Streptophyta</taxon>
        <taxon>Embryophyta</taxon>
        <taxon>Tracheophyta</taxon>
        <taxon>Spermatophyta</taxon>
        <taxon>Magnoliopsida</taxon>
        <taxon>Liliopsida</taxon>
        <taxon>Poales</taxon>
        <taxon>Poaceae</taxon>
        <taxon>PACMAD clade</taxon>
        <taxon>Panicoideae</taxon>
        <taxon>Andropogonodae</taxon>
        <taxon>Andropogoneae</taxon>
        <taxon>Tripsacinae</taxon>
        <taxon>Zea</taxon>
    </lineage>
</organism>
<name>A0A3L6EIQ9_MAIZE</name>